<gene>
    <name evidence="1" type="ordered locus">S70_14025</name>
</gene>
<dbReference type="RefSeq" id="WP_014657571.1">
    <property type="nucleotide sequence ID" value="NC_017731.1"/>
</dbReference>
<proteinExistence type="predicted"/>
<dbReference type="AlphaFoldDB" id="A0A140NPN3"/>
<accession>A0A140NPN3</accession>
<dbReference type="EMBL" id="CP003488">
    <property type="protein sequence ID" value="AFH94637.1"/>
    <property type="molecule type" value="Genomic_DNA"/>
</dbReference>
<protein>
    <submittedName>
        <fullName evidence="1">Uncharacterized protein</fullName>
    </submittedName>
</protein>
<sequence>MEESHINILQKLPKLQYIANFLKSDNPFYGNQVVQALLAVKNWNTLVIDSVLEDQTIIDAIVLRENLKKFIMGEYEVDIKEARQCLGVSF</sequence>
<reference evidence="1 2" key="1">
    <citation type="journal article" date="2012" name="J. Bacteriol.">
        <title>Complete Genome Sequence of Providencia stuartii Clinical Isolate MRSN 2154.</title>
        <authorList>
            <person name="Clifford R.J."/>
            <person name="Hang J."/>
            <person name="Riley M.C."/>
            <person name="Onmus-Leone F."/>
            <person name="Kuschner R.A."/>
            <person name="Lesho E.P."/>
            <person name="Waterman P.E."/>
        </authorList>
    </citation>
    <scope>NUCLEOTIDE SEQUENCE [LARGE SCALE GENOMIC DNA]</scope>
    <source>
        <strain evidence="1 2">MRSN 2154</strain>
    </source>
</reference>
<dbReference type="PATRIC" id="fig|1157951.4.peg.2819"/>
<organism evidence="1 2">
    <name type="scientific">Providencia stuartii (strain MRSN 2154)</name>
    <dbReference type="NCBI Taxonomy" id="1157951"/>
    <lineage>
        <taxon>Bacteria</taxon>
        <taxon>Pseudomonadati</taxon>
        <taxon>Pseudomonadota</taxon>
        <taxon>Gammaproteobacteria</taxon>
        <taxon>Enterobacterales</taxon>
        <taxon>Morganellaceae</taxon>
        <taxon>Providencia</taxon>
    </lineage>
</organism>
<dbReference type="HOGENOM" id="CLU_2438415_0_0_6"/>
<name>A0A140NPN3_PROSM</name>
<dbReference type="KEGG" id="psi:S70_14025"/>
<dbReference type="Proteomes" id="UP000005012">
    <property type="component" value="Chromosome"/>
</dbReference>
<evidence type="ECO:0000313" key="1">
    <source>
        <dbReference type="EMBL" id="AFH94637.1"/>
    </source>
</evidence>
<reference evidence="2" key="2">
    <citation type="submission" date="2012-04" db="EMBL/GenBank/DDBJ databases">
        <title>Complete genome sequence of Providencia stuartii clinical isolate MRSN 2154.</title>
        <authorList>
            <person name="Clifford R.J."/>
            <person name="Hang J."/>
            <person name="Riley M.C."/>
            <person name="Onmus-Leone F."/>
            <person name="Kuschner R.A."/>
            <person name="Lesho E.P."/>
            <person name="Waterman P.E."/>
        </authorList>
    </citation>
    <scope>NUCLEOTIDE SEQUENCE [LARGE SCALE GENOMIC DNA]</scope>
    <source>
        <strain evidence="2">MRSN 2154</strain>
    </source>
</reference>
<evidence type="ECO:0000313" key="2">
    <source>
        <dbReference type="Proteomes" id="UP000005012"/>
    </source>
</evidence>